<feature type="region of interest" description="Disordered" evidence="1">
    <location>
        <begin position="252"/>
        <end position="363"/>
    </location>
</feature>
<protein>
    <submittedName>
        <fullName evidence="2">Uncharacterized protein</fullName>
    </submittedName>
</protein>
<dbReference type="Proteomes" id="UP000664521">
    <property type="component" value="Unassembled WGS sequence"/>
</dbReference>
<dbReference type="AlphaFoldDB" id="A0A8H3G119"/>
<sequence length="477" mass="54805">MPARHPIDHMYTPPQIVIKPRKFYGASTELPGDDVGLLPALQRSKQKVYRPQSSIHHRAQCAEEKLQLIDRCDRLLAETDQGLAGPFGSSELEQSARKFWQQDFFRSEEIQDLSEPREQLTGNMSNRSIFHSRVWTSPACRFEYQMEKTCQELRDMSFTNTRASAQLLAAPNRDNPALGCYVENEETLWNPFPTLSIEQQVSRSFIYRPQATEQSHTQRIAKHWSLDEVHTDGGEEERADNIRIASQGSLFHPQPFSEEQPCHISSKTSRRQGEAERQTSEKQQSDRGRSQGQRCDSQRSEHGQHDRQQRHQHSQPEQRRNVRQQQSESQRGDMQLSEGQGAHGLQSDRQPETKSSHATSEASVLDKWRRLLLALEEINTLMILEEVKTVEQMKEGRRAYHNGGTREFFTPGRTERTKQTLRLGPLSQERRSGNSRSVSAPFQCTVTGPYWEWSSVSLSVPIATWPSLKAYSKLPIE</sequence>
<gene>
    <name evidence="2" type="ORF">HETSPECPRED_009327</name>
</gene>
<evidence type="ECO:0000313" key="2">
    <source>
        <dbReference type="EMBL" id="CAF9934713.1"/>
    </source>
</evidence>
<dbReference type="EMBL" id="CAJPDS010000077">
    <property type="protein sequence ID" value="CAF9934713.1"/>
    <property type="molecule type" value="Genomic_DNA"/>
</dbReference>
<feature type="compositionally biased region" description="Basic and acidic residues" evidence="1">
    <location>
        <begin position="271"/>
        <end position="289"/>
    </location>
</feature>
<evidence type="ECO:0000256" key="1">
    <source>
        <dbReference type="SAM" id="MobiDB-lite"/>
    </source>
</evidence>
<proteinExistence type="predicted"/>
<comment type="caution">
    <text evidence="2">The sequence shown here is derived from an EMBL/GenBank/DDBJ whole genome shotgun (WGS) entry which is preliminary data.</text>
</comment>
<reference evidence="2" key="1">
    <citation type="submission" date="2021-03" db="EMBL/GenBank/DDBJ databases">
        <authorList>
            <person name="Tagirdzhanova G."/>
        </authorList>
    </citation>
    <scope>NUCLEOTIDE SEQUENCE</scope>
</reference>
<organism evidence="2 3">
    <name type="scientific">Heterodermia speciosa</name>
    <dbReference type="NCBI Taxonomy" id="116794"/>
    <lineage>
        <taxon>Eukaryota</taxon>
        <taxon>Fungi</taxon>
        <taxon>Dikarya</taxon>
        <taxon>Ascomycota</taxon>
        <taxon>Pezizomycotina</taxon>
        <taxon>Lecanoromycetes</taxon>
        <taxon>OSLEUM clade</taxon>
        <taxon>Lecanoromycetidae</taxon>
        <taxon>Caliciales</taxon>
        <taxon>Physciaceae</taxon>
        <taxon>Heterodermia</taxon>
    </lineage>
</organism>
<feature type="compositionally biased region" description="Basic and acidic residues" evidence="1">
    <location>
        <begin position="296"/>
        <end position="320"/>
    </location>
</feature>
<accession>A0A8H3G119</accession>
<keyword evidence="3" id="KW-1185">Reference proteome</keyword>
<name>A0A8H3G119_9LECA</name>
<evidence type="ECO:0000313" key="3">
    <source>
        <dbReference type="Proteomes" id="UP000664521"/>
    </source>
</evidence>